<evidence type="ECO:0000256" key="1">
    <source>
        <dbReference type="SAM" id="Phobius"/>
    </source>
</evidence>
<evidence type="ECO:0000313" key="3">
    <source>
        <dbReference type="Proteomes" id="UP000006729"/>
    </source>
</evidence>
<keyword evidence="1" id="KW-0812">Transmembrane</keyword>
<dbReference type="InParanoid" id="A0A2K2B1G5"/>
<evidence type="ECO:0000313" key="2">
    <source>
        <dbReference type="EMBL" id="PNT43615.2"/>
    </source>
</evidence>
<reference evidence="2 3" key="1">
    <citation type="journal article" date="2006" name="Science">
        <title>The genome of black cottonwood, Populus trichocarpa (Torr. &amp; Gray).</title>
        <authorList>
            <person name="Tuskan G.A."/>
            <person name="Difazio S."/>
            <person name="Jansson S."/>
            <person name="Bohlmann J."/>
            <person name="Grigoriev I."/>
            <person name="Hellsten U."/>
            <person name="Putnam N."/>
            <person name="Ralph S."/>
            <person name="Rombauts S."/>
            <person name="Salamov A."/>
            <person name="Schein J."/>
            <person name="Sterck L."/>
            <person name="Aerts A."/>
            <person name="Bhalerao R.R."/>
            <person name="Bhalerao R.P."/>
            <person name="Blaudez D."/>
            <person name="Boerjan W."/>
            <person name="Brun A."/>
            <person name="Brunner A."/>
            <person name="Busov V."/>
            <person name="Campbell M."/>
            <person name="Carlson J."/>
            <person name="Chalot M."/>
            <person name="Chapman J."/>
            <person name="Chen G.L."/>
            <person name="Cooper D."/>
            <person name="Coutinho P.M."/>
            <person name="Couturier J."/>
            <person name="Covert S."/>
            <person name="Cronk Q."/>
            <person name="Cunningham R."/>
            <person name="Davis J."/>
            <person name="Degroeve S."/>
            <person name="Dejardin A."/>
            <person name="Depamphilis C."/>
            <person name="Detter J."/>
            <person name="Dirks B."/>
            <person name="Dubchak I."/>
            <person name="Duplessis S."/>
            <person name="Ehlting J."/>
            <person name="Ellis B."/>
            <person name="Gendler K."/>
            <person name="Goodstein D."/>
            <person name="Gribskov M."/>
            <person name="Grimwood J."/>
            <person name="Groover A."/>
            <person name="Gunter L."/>
            <person name="Hamberger B."/>
            <person name="Heinze B."/>
            <person name="Helariutta Y."/>
            <person name="Henrissat B."/>
            <person name="Holligan D."/>
            <person name="Holt R."/>
            <person name="Huang W."/>
            <person name="Islam-Faridi N."/>
            <person name="Jones S."/>
            <person name="Jones-Rhoades M."/>
            <person name="Jorgensen R."/>
            <person name="Joshi C."/>
            <person name="Kangasjarvi J."/>
            <person name="Karlsson J."/>
            <person name="Kelleher C."/>
            <person name="Kirkpatrick R."/>
            <person name="Kirst M."/>
            <person name="Kohler A."/>
            <person name="Kalluri U."/>
            <person name="Larimer F."/>
            <person name="Leebens-Mack J."/>
            <person name="Leple J.C."/>
            <person name="Locascio P."/>
            <person name="Lou Y."/>
            <person name="Lucas S."/>
            <person name="Martin F."/>
            <person name="Montanini B."/>
            <person name="Napoli C."/>
            <person name="Nelson D.R."/>
            <person name="Nelson C."/>
            <person name="Nieminen K."/>
            <person name="Nilsson O."/>
            <person name="Pereda V."/>
            <person name="Peter G."/>
            <person name="Philippe R."/>
            <person name="Pilate G."/>
            <person name="Poliakov A."/>
            <person name="Razumovskaya J."/>
            <person name="Richardson P."/>
            <person name="Rinaldi C."/>
            <person name="Ritland K."/>
            <person name="Rouze P."/>
            <person name="Ryaboy D."/>
            <person name="Schmutz J."/>
            <person name="Schrader J."/>
            <person name="Segerman B."/>
            <person name="Shin H."/>
            <person name="Siddiqui A."/>
            <person name="Sterky F."/>
            <person name="Terry A."/>
            <person name="Tsai C.J."/>
            <person name="Uberbacher E."/>
            <person name="Unneberg P."/>
            <person name="Vahala J."/>
            <person name="Wall K."/>
            <person name="Wessler S."/>
            <person name="Yang G."/>
            <person name="Yin T."/>
            <person name="Douglas C."/>
            <person name="Marra M."/>
            <person name="Sandberg G."/>
            <person name="Van de Peer Y."/>
            <person name="Rokhsar D."/>
        </authorList>
    </citation>
    <scope>NUCLEOTIDE SEQUENCE [LARGE SCALE GENOMIC DNA]</scope>
    <source>
        <strain evidence="3">cv. Nisqually</strain>
    </source>
</reference>
<dbReference type="PROSITE" id="PS51257">
    <property type="entry name" value="PROKAR_LIPOPROTEIN"/>
    <property type="match status" value="1"/>
</dbReference>
<keyword evidence="1" id="KW-0472">Membrane</keyword>
<protein>
    <submittedName>
        <fullName evidence="2">Uncharacterized protein</fullName>
    </submittedName>
</protein>
<organism evidence="2 3">
    <name type="scientific">Populus trichocarpa</name>
    <name type="common">Western balsam poplar</name>
    <name type="synonym">Populus balsamifera subsp. trichocarpa</name>
    <dbReference type="NCBI Taxonomy" id="3694"/>
    <lineage>
        <taxon>Eukaryota</taxon>
        <taxon>Viridiplantae</taxon>
        <taxon>Streptophyta</taxon>
        <taxon>Embryophyta</taxon>
        <taxon>Tracheophyta</taxon>
        <taxon>Spermatophyta</taxon>
        <taxon>Magnoliopsida</taxon>
        <taxon>eudicotyledons</taxon>
        <taxon>Gunneridae</taxon>
        <taxon>Pentapetalae</taxon>
        <taxon>rosids</taxon>
        <taxon>fabids</taxon>
        <taxon>Malpighiales</taxon>
        <taxon>Salicaceae</taxon>
        <taxon>Saliceae</taxon>
        <taxon>Populus</taxon>
    </lineage>
</organism>
<dbReference type="AlphaFoldDB" id="A0A2K2B1G5"/>
<feature type="transmembrane region" description="Helical" evidence="1">
    <location>
        <begin position="55"/>
        <end position="78"/>
    </location>
</feature>
<dbReference type="Proteomes" id="UP000006729">
    <property type="component" value="Chromosome 3"/>
</dbReference>
<sequence length="170" mass="19765">MLEKGVYLCCLWSGCYNLLEQFESKRLFLWDLVKYFVMDTIGVRKNCHLMLDFDWTLFCTTGLILRLNLLLSLFVFYFKQSGDSIFLNSRKRGSPILPRGSFLVGPGILSILPYCPFLLHIYGIHDCINQCFILLWLCDGFSCIYGGCKFITFAWLLQLQIILSHLSFLK</sequence>
<gene>
    <name evidence="2" type="ORF">POPTR_003G044500</name>
</gene>
<feature type="transmembrane region" description="Helical" evidence="1">
    <location>
        <begin position="99"/>
        <end position="121"/>
    </location>
</feature>
<name>A0A2K2B1G5_POPTR</name>
<accession>A0A2K2B1G5</accession>
<feature type="transmembrane region" description="Helical" evidence="1">
    <location>
        <begin position="133"/>
        <end position="157"/>
    </location>
</feature>
<keyword evidence="3" id="KW-1185">Reference proteome</keyword>
<dbReference type="EMBL" id="CM009292">
    <property type="protein sequence ID" value="PNT43615.2"/>
    <property type="molecule type" value="Genomic_DNA"/>
</dbReference>
<proteinExistence type="predicted"/>
<keyword evidence="1" id="KW-1133">Transmembrane helix</keyword>